<protein>
    <submittedName>
        <fullName evidence="1">Uncharacterized protein</fullName>
    </submittedName>
</protein>
<dbReference type="Proteomes" id="UP000314982">
    <property type="component" value="Unassembled WGS sequence"/>
</dbReference>
<dbReference type="Ensembl" id="ENSHHUT00000035633.1">
    <property type="protein sequence ID" value="ENSHHUP00000034258.1"/>
    <property type="gene ID" value="ENSHHUG00000021599.1"/>
</dbReference>
<dbReference type="STRING" id="62062.ENSHHUP00000034258"/>
<name>A0A4W5M8P2_9TELE</name>
<reference evidence="2" key="1">
    <citation type="submission" date="2018-06" db="EMBL/GenBank/DDBJ databases">
        <title>Genome assembly of Danube salmon.</title>
        <authorList>
            <person name="Macqueen D.J."/>
            <person name="Gundappa M.K."/>
        </authorList>
    </citation>
    <scope>NUCLEOTIDE SEQUENCE [LARGE SCALE GENOMIC DNA]</scope>
</reference>
<reference evidence="1" key="3">
    <citation type="submission" date="2025-09" db="UniProtKB">
        <authorList>
            <consortium name="Ensembl"/>
        </authorList>
    </citation>
    <scope>IDENTIFICATION</scope>
</reference>
<reference evidence="1" key="2">
    <citation type="submission" date="2025-08" db="UniProtKB">
        <authorList>
            <consortium name="Ensembl"/>
        </authorList>
    </citation>
    <scope>IDENTIFICATION</scope>
</reference>
<dbReference type="Gene3D" id="2.60.40.1180">
    <property type="entry name" value="Golgi alpha-mannosidase II"/>
    <property type="match status" value="1"/>
</dbReference>
<evidence type="ECO:0000313" key="2">
    <source>
        <dbReference type="Proteomes" id="UP000314982"/>
    </source>
</evidence>
<dbReference type="AlphaFoldDB" id="A0A4W5M8P2"/>
<accession>A0A4W5M8P2</accession>
<organism evidence="1 2">
    <name type="scientific">Hucho hucho</name>
    <name type="common">huchen</name>
    <dbReference type="NCBI Taxonomy" id="62062"/>
    <lineage>
        <taxon>Eukaryota</taxon>
        <taxon>Metazoa</taxon>
        <taxon>Chordata</taxon>
        <taxon>Craniata</taxon>
        <taxon>Vertebrata</taxon>
        <taxon>Euteleostomi</taxon>
        <taxon>Actinopterygii</taxon>
        <taxon>Neopterygii</taxon>
        <taxon>Teleostei</taxon>
        <taxon>Protacanthopterygii</taxon>
        <taxon>Salmoniformes</taxon>
        <taxon>Salmonidae</taxon>
        <taxon>Salmoninae</taxon>
        <taxon>Hucho</taxon>
    </lineage>
</organism>
<sequence length="67" mass="7484">MTSEVLHDHVEASYITVETASFYGMKAEPTRVTVNSQDAAFTYRANQVLTVTDLGLNLSQNFTISWI</sequence>
<proteinExistence type="predicted"/>
<dbReference type="GeneTree" id="ENSGT00940000164305"/>
<dbReference type="InterPro" id="IPR013780">
    <property type="entry name" value="Glyco_hydro_b"/>
</dbReference>
<keyword evidence="2" id="KW-1185">Reference proteome</keyword>
<evidence type="ECO:0000313" key="1">
    <source>
        <dbReference type="Ensembl" id="ENSHHUP00000034258.1"/>
    </source>
</evidence>